<feature type="compositionally biased region" description="Polar residues" evidence="4">
    <location>
        <begin position="600"/>
        <end position="617"/>
    </location>
</feature>
<dbReference type="HOGENOM" id="CLU_003783_0_2_1"/>
<evidence type="ECO:0000256" key="3">
    <source>
        <dbReference type="ARBA" id="ARBA00023242"/>
    </source>
</evidence>
<feature type="compositionally biased region" description="Acidic residues" evidence="4">
    <location>
        <begin position="58"/>
        <end position="83"/>
    </location>
</feature>
<dbReference type="InterPro" id="IPR006709">
    <property type="entry name" value="SSU_processome_Utp14"/>
</dbReference>
<evidence type="ECO:0000313" key="5">
    <source>
        <dbReference type="EMBL" id="AAS51566.1"/>
    </source>
</evidence>
<accession>Q75BC0</accession>
<dbReference type="RefSeq" id="NP_983742.1">
    <property type="nucleotide sequence ID" value="NM_209095.1"/>
</dbReference>
<reference evidence="5 6" key="1">
    <citation type="journal article" date="2004" name="Science">
        <title>The Ashbya gossypii genome as a tool for mapping the ancient Saccharomyces cerevisiae genome.</title>
        <authorList>
            <person name="Dietrich F.S."/>
            <person name="Voegeli S."/>
            <person name="Brachat S."/>
            <person name="Lerch A."/>
            <person name="Gates K."/>
            <person name="Steiner S."/>
            <person name="Mohr C."/>
            <person name="Pohlmann R."/>
            <person name="Luedi P."/>
            <person name="Choi S."/>
            <person name="Wing R.A."/>
            <person name="Flavier A."/>
            <person name="Gaffney T.D."/>
            <person name="Philippsen P."/>
        </authorList>
    </citation>
    <scope>NUCLEOTIDE SEQUENCE [LARGE SCALE GENOMIC DNA]</scope>
    <source>
        <strain evidence="6">ATCC 10895 / CBS 109.51 / FGSC 9923 / NRRL Y-1056</strain>
    </source>
</reference>
<evidence type="ECO:0000256" key="4">
    <source>
        <dbReference type="SAM" id="MobiDB-lite"/>
    </source>
</evidence>
<dbReference type="PANTHER" id="PTHR14150:SF12">
    <property type="entry name" value="U3 SMALL NUCLEOLAR RNA-ASSOCIATED PROTEIN 14 HOMOLOG A"/>
    <property type="match status" value="1"/>
</dbReference>
<feature type="compositionally biased region" description="Basic and acidic residues" evidence="4">
    <location>
        <begin position="565"/>
        <end position="598"/>
    </location>
</feature>
<evidence type="ECO:0000256" key="2">
    <source>
        <dbReference type="ARBA" id="ARBA00022553"/>
    </source>
</evidence>
<feature type="compositionally biased region" description="Basic and acidic residues" evidence="4">
    <location>
        <begin position="461"/>
        <end position="472"/>
    </location>
</feature>
<dbReference type="Proteomes" id="UP000000591">
    <property type="component" value="Chromosome IV"/>
</dbReference>
<protein>
    <submittedName>
        <fullName evidence="5">ADL353Cp</fullName>
    </submittedName>
</protein>
<dbReference type="AlphaFoldDB" id="Q75BC0"/>
<dbReference type="Pfam" id="PF04615">
    <property type="entry name" value="Utp14"/>
    <property type="match status" value="1"/>
</dbReference>
<feature type="compositionally biased region" description="Acidic residues" evidence="4">
    <location>
        <begin position="151"/>
        <end position="185"/>
    </location>
</feature>
<dbReference type="GO" id="GO:0032040">
    <property type="term" value="C:small-subunit processome"/>
    <property type="evidence" value="ECO:0000318"/>
    <property type="project" value="GO_Central"/>
</dbReference>
<evidence type="ECO:0000313" key="6">
    <source>
        <dbReference type="Proteomes" id="UP000000591"/>
    </source>
</evidence>
<proteinExistence type="predicted"/>
<feature type="compositionally biased region" description="Basic and acidic residues" evidence="4">
    <location>
        <begin position="481"/>
        <end position="499"/>
    </location>
</feature>
<feature type="compositionally biased region" description="Acidic residues" evidence="4">
    <location>
        <begin position="104"/>
        <end position="118"/>
    </location>
</feature>
<sequence length="865" mass="97524">MAKRKSKSGAGASRRRAQNALELAERELASDSSADEGIPRSQRRRNSAIVNPQRGSDDENGSEEFEDEELDSDEALGSDDDYDVMNSKFSQSIRDKKKNNQSVEELDEEGGYTSIDEEELLPLSAVWDMDDTATAGAEKHVASQLKLNDDNLSDDSESESESDSDSSDEAEDEEDPFDEVPNEEVDLATVSSTLQKHTTKQYKRLDTYAGGVEDEYALPSLQGPGKLDITKLLDVVDDPEAVEQATLLKGNLKSLDVPLPMRIQQRHERKAAYEISKEEMSKWASIVQQNRQSEHLSFPMDSSASHTEASAFTRNSEKPLTEVEVKVTEVLKKSNLLDPVKENTFNDLAEAKLSVEDMKKRTAELRLMRELMFREERKAKRIKKIKSKAYRRIKKKEMLKNQELVDSDESDTDRDVARARERMSLKHNTKSKWARDMVKHGITKDKETRDDLENMLKQGERLREKIMGHAEGSESDTDVSDLERDDASPEQDTPYRGDIGKTGVLNMAFMKNAEAREREENRQNLAALRAVENGEDIKLFEDGLTKDGSNVASNKGRRVYSAADLEAKEKDAQFNEEVLAEHADDESRSLEKRLEKANKRSSGSQNKLSAKTTQSSTKKQDSKTEDPSALENPWLDGGDDSTLIKKSSKIKVVDANSSQFTKSAHKIDKEKQKLSRSKKDEKDNGDDLLLDIESSNKLDIIDPYDESGDEADGNSFKQQDAINEAFAGDDVVAKFQEEKKRVAIDEDDKEEDVTLPGWGEWAGAGAQPAKKRKFTKKIKGVVSKEKRRDKNLKNVIINEKVNKKNVKYQSSAVPFPFESREQYERSLRMPLGEQWVSRATHQKAVKPRILTKPSVVIDPLKAPFK</sequence>
<organism evidence="5 6">
    <name type="scientific">Eremothecium gossypii (strain ATCC 10895 / CBS 109.51 / FGSC 9923 / NRRL Y-1056)</name>
    <name type="common">Yeast</name>
    <name type="synonym">Ashbya gossypii</name>
    <dbReference type="NCBI Taxonomy" id="284811"/>
    <lineage>
        <taxon>Eukaryota</taxon>
        <taxon>Fungi</taxon>
        <taxon>Dikarya</taxon>
        <taxon>Ascomycota</taxon>
        <taxon>Saccharomycotina</taxon>
        <taxon>Saccharomycetes</taxon>
        <taxon>Saccharomycetales</taxon>
        <taxon>Saccharomycetaceae</taxon>
        <taxon>Eremothecium</taxon>
    </lineage>
</organism>
<evidence type="ECO:0000256" key="1">
    <source>
        <dbReference type="ARBA" id="ARBA00004604"/>
    </source>
</evidence>
<feature type="region of interest" description="Disordered" evidence="4">
    <location>
        <begin position="1"/>
        <end position="118"/>
    </location>
</feature>
<dbReference type="InParanoid" id="Q75BC0"/>
<dbReference type="PANTHER" id="PTHR14150">
    <property type="entry name" value="U3 SMALL NUCLEOLAR RNA-ASSOCIATED PROTEIN 14"/>
    <property type="match status" value="1"/>
</dbReference>
<feature type="region of interest" description="Disordered" evidence="4">
    <location>
        <begin position="461"/>
        <end position="500"/>
    </location>
</feature>
<dbReference type="OMA" id="QVIEPMD"/>
<dbReference type="GO" id="GO:0008047">
    <property type="term" value="F:enzyme activator activity"/>
    <property type="evidence" value="ECO:0007669"/>
    <property type="project" value="EnsemblFungi"/>
</dbReference>
<feature type="compositionally biased region" description="Basic and acidic residues" evidence="4">
    <location>
        <begin position="665"/>
        <end position="682"/>
    </location>
</feature>
<feature type="region of interest" description="Disordered" evidence="4">
    <location>
        <begin position="745"/>
        <end position="766"/>
    </location>
</feature>
<dbReference type="FunCoup" id="Q75BC0">
    <property type="interactions" value="865"/>
</dbReference>
<dbReference type="STRING" id="284811.Q75BC0"/>
<dbReference type="eggNOG" id="KOG2172">
    <property type="taxonomic scope" value="Eukaryota"/>
</dbReference>
<keyword evidence="3" id="KW-0539">Nucleus</keyword>
<dbReference type="GeneID" id="4619877"/>
<feature type="region of interest" description="Disordered" evidence="4">
    <location>
        <begin position="654"/>
        <end position="689"/>
    </location>
</feature>
<feature type="region of interest" description="Disordered" evidence="4">
    <location>
        <begin position="565"/>
        <end position="641"/>
    </location>
</feature>
<keyword evidence="6" id="KW-1185">Reference proteome</keyword>
<comment type="subcellular location">
    <subcellularLocation>
        <location evidence="1">Nucleus</location>
        <location evidence="1">Nucleolus</location>
    </subcellularLocation>
</comment>
<dbReference type="OrthoDB" id="277439at2759"/>
<dbReference type="GO" id="GO:0000480">
    <property type="term" value="P:endonucleolytic cleavage in 5'-ETS of tricistronic rRNA transcript (SSU-rRNA, 5.8S rRNA, LSU-rRNA)"/>
    <property type="evidence" value="ECO:0007669"/>
    <property type="project" value="EnsemblFungi"/>
</dbReference>
<gene>
    <name evidence="5" type="ORF">AGOS_ADL353C</name>
</gene>
<reference evidence="6" key="2">
    <citation type="journal article" date="2013" name="G3 (Bethesda)">
        <title>Genomes of Ashbya fungi isolated from insects reveal four mating-type loci, numerous translocations, lack of transposons, and distinct gene duplications.</title>
        <authorList>
            <person name="Dietrich F.S."/>
            <person name="Voegeli S."/>
            <person name="Kuo S."/>
            <person name="Philippsen P."/>
        </authorList>
    </citation>
    <scope>GENOME REANNOTATION</scope>
    <source>
        <strain evidence="6">ATCC 10895 / CBS 109.51 / FGSC 9923 / NRRL Y-1056</strain>
    </source>
</reference>
<dbReference type="GO" id="GO:0000472">
    <property type="term" value="P:endonucleolytic cleavage to generate mature 5'-end of SSU-rRNA from (SSU-rRNA, 5.8S rRNA, LSU-rRNA)"/>
    <property type="evidence" value="ECO:0007669"/>
    <property type="project" value="EnsemblFungi"/>
</dbReference>
<dbReference type="KEGG" id="ago:AGOS_ADL353C"/>
<keyword evidence="2" id="KW-0597">Phosphoprotein</keyword>
<dbReference type="GO" id="GO:0005730">
    <property type="term" value="C:nucleolus"/>
    <property type="evidence" value="ECO:0000318"/>
    <property type="project" value="GO_Central"/>
</dbReference>
<name>Q75BC0_EREGS</name>
<feature type="region of interest" description="Disordered" evidence="4">
    <location>
        <begin position="136"/>
        <end position="185"/>
    </location>
</feature>
<dbReference type="GO" id="GO:0000447">
    <property type="term" value="P:endonucleolytic cleavage in ITS1 to separate SSU-rRNA from 5.8S rRNA and LSU-rRNA from tricistronic rRNA transcript (SSU-rRNA, 5.8S rRNA, LSU-rRNA)"/>
    <property type="evidence" value="ECO:0007669"/>
    <property type="project" value="EnsemblFungi"/>
</dbReference>
<dbReference type="EMBL" id="AE016817">
    <property type="protein sequence ID" value="AAS51566.1"/>
    <property type="molecule type" value="Genomic_DNA"/>
</dbReference>
<feature type="compositionally biased region" description="Basic residues" evidence="4">
    <location>
        <begin position="1"/>
        <end position="17"/>
    </location>
</feature>